<dbReference type="GeneID" id="59349361"/>
<evidence type="ECO:0000313" key="4">
    <source>
        <dbReference type="Proteomes" id="UP000636479"/>
    </source>
</evidence>
<comment type="caution">
    <text evidence="3">The sequence shown here is derived from an EMBL/GenBank/DDBJ whole genome shotgun (WGS) entry which is preliminary data.</text>
</comment>
<evidence type="ECO:0000256" key="1">
    <source>
        <dbReference type="SAM" id="MobiDB-lite"/>
    </source>
</evidence>
<evidence type="ECO:0000313" key="3">
    <source>
        <dbReference type="EMBL" id="KAF7294876.1"/>
    </source>
</evidence>
<sequence>MEIELDDFSQSRRTEEVSEPTATAPTIVTTLDAVGWYWAWGAATLLTIVSICLFFTPRILLLLSSADQRNELTSLESFLCLHGSIWLFALAVGLVLNVPSASPADLLVPRNLAPRHPLLIPVTTASCVSAFVAYNTSSIGSLATLVPIFAAIIGVWGAWAAIFGDSASVSKKTGADKHTSAFIFGNKSAASSQKKEWLKQRKTAQ</sequence>
<keyword evidence="2" id="KW-0812">Transmembrane</keyword>
<protein>
    <recommendedName>
        <fullName evidence="5">Transmembrane protein</fullName>
    </recommendedName>
</protein>
<reference evidence="3" key="1">
    <citation type="submission" date="2020-05" db="EMBL/GenBank/DDBJ databases">
        <title>Mycena genomes resolve the evolution of fungal bioluminescence.</title>
        <authorList>
            <person name="Tsai I.J."/>
        </authorList>
    </citation>
    <scope>NUCLEOTIDE SEQUENCE</scope>
    <source>
        <strain evidence="3">171206Taipei</strain>
    </source>
</reference>
<feature type="transmembrane region" description="Helical" evidence="2">
    <location>
        <begin position="142"/>
        <end position="162"/>
    </location>
</feature>
<dbReference type="PANTHER" id="PTHR39605:SF1">
    <property type="entry name" value="MAJOR FACILITATOR SUPERFAMILY (MFS) PROFILE DOMAIN-CONTAINING PROTEIN"/>
    <property type="match status" value="1"/>
</dbReference>
<dbReference type="EMBL" id="JACAZF010000009">
    <property type="protein sequence ID" value="KAF7294876.1"/>
    <property type="molecule type" value="Genomic_DNA"/>
</dbReference>
<dbReference type="OrthoDB" id="2550114at2759"/>
<feature type="transmembrane region" description="Helical" evidence="2">
    <location>
        <begin position="75"/>
        <end position="98"/>
    </location>
</feature>
<gene>
    <name evidence="3" type="ORF">MIND_01025500</name>
</gene>
<feature type="region of interest" description="Disordered" evidence="1">
    <location>
        <begin position="1"/>
        <end position="20"/>
    </location>
</feature>
<feature type="transmembrane region" description="Helical" evidence="2">
    <location>
        <begin position="118"/>
        <end position="135"/>
    </location>
</feature>
<dbReference type="PANTHER" id="PTHR39605">
    <property type="entry name" value="MAJOR FACILITATOR SUPERFAMILY (MFS) PROFILE DOMAIN-CONTAINING PROTEIN"/>
    <property type="match status" value="1"/>
</dbReference>
<organism evidence="3 4">
    <name type="scientific">Mycena indigotica</name>
    <dbReference type="NCBI Taxonomy" id="2126181"/>
    <lineage>
        <taxon>Eukaryota</taxon>
        <taxon>Fungi</taxon>
        <taxon>Dikarya</taxon>
        <taxon>Basidiomycota</taxon>
        <taxon>Agaricomycotina</taxon>
        <taxon>Agaricomycetes</taxon>
        <taxon>Agaricomycetidae</taxon>
        <taxon>Agaricales</taxon>
        <taxon>Marasmiineae</taxon>
        <taxon>Mycenaceae</taxon>
        <taxon>Mycena</taxon>
    </lineage>
</organism>
<proteinExistence type="predicted"/>
<name>A0A8H6S8I9_9AGAR</name>
<dbReference type="Proteomes" id="UP000636479">
    <property type="component" value="Unassembled WGS sequence"/>
</dbReference>
<accession>A0A8H6S8I9</accession>
<keyword evidence="2" id="KW-0472">Membrane</keyword>
<keyword evidence="4" id="KW-1185">Reference proteome</keyword>
<keyword evidence="2" id="KW-1133">Transmembrane helix</keyword>
<evidence type="ECO:0008006" key="5">
    <source>
        <dbReference type="Google" id="ProtNLM"/>
    </source>
</evidence>
<feature type="transmembrane region" description="Helical" evidence="2">
    <location>
        <begin position="37"/>
        <end position="63"/>
    </location>
</feature>
<dbReference type="AlphaFoldDB" id="A0A8H6S8I9"/>
<dbReference type="RefSeq" id="XP_037216239.1">
    <property type="nucleotide sequence ID" value="XM_037366845.1"/>
</dbReference>
<evidence type="ECO:0000256" key="2">
    <source>
        <dbReference type="SAM" id="Phobius"/>
    </source>
</evidence>